<evidence type="ECO:0008006" key="3">
    <source>
        <dbReference type="Google" id="ProtNLM"/>
    </source>
</evidence>
<dbReference type="InterPro" id="IPR027417">
    <property type="entry name" value="P-loop_NTPase"/>
</dbReference>
<dbReference type="PANTHER" id="PTHR46743">
    <property type="entry name" value="TEICHOIC ACIDS EXPORT ATP-BINDING PROTEIN TAGH"/>
    <property type="match status" value="1"/>
</dbReference>
<dbReference type="RefSeq" id="WP_214236684.1">
    <property type="nucleotide sequence ID" value="NZ_JABBFR010000006.1"/>
</dbReference>
<organism evidence="1 2">
    <name type="scientific">Rosenbergiella gaditana</name>
    <dbReference type="NCBI Taxonomy" id="2726987"/>
    <lineage>
        <taxon>Bacteria</taxon>
        <taxon>Pseudomonadati</taxon>
        <taxon>Pseudomonadota</taxon>
        <taxon>Gammaproteobacteria</taxon>
        <taxon>Enterobacterales</taxon>
        <taxon>Erwiniaceae</taxon>
        <taxon>Rosenbergiella</taxon>
    </lineage>
</organism>
<sequence>MTGIENIKLRSLLMGIPKQQLPALIEEVIAFSELEEFIYLPVRTYSSGMVLRLAFAICTAQPPEILLMDEWISVGDATFKDKAEKRLQQFIHQAGILVIATHDANLAERACNRQLHLVQGRIII</sequence>
<dbReference type="Gene3D" id="3.40.50.300">
    <property type="entry name" value="P-loop containing nucleotide triphosphate hydrolases"/>
    <property type="match status" value="1"/>
</dbReference>
<keyword evidence="2" id="KW-1185">Reference proteome</keyword>
<dbReference type="InterPro" id="IPR050683">
    <property type="entry name" value="Bact_Polysacc_Export_ATP-bd"/>
</dbReference>
<protein>
    <recommendedName>
        <fullName evidence="3">Lipopolysaccharide transport system ATP-binding protein</fullName>
    </recommendedName>
</protein>
<dbReference type="Proteomes" id="UP000790096">
    <property type="component" value="Unassembled WGS sequence"/>
</dbReference>
<evidence type="ECO:0000313" key="2">
    <source>
        <dbReference type="Proteomes" id="UP000790096"/>
    </source>
</evidence>
<dbReference type="EMBL" id="JABBFR010000006">
    <property type="protein sequence ID" value="MBT0723981.1"/>
    <property type="molecule type" value="Genomic_DNA"/>
</dbReference>
<dbReference type="PANTHER" id="PTHR46743:SF3">
    <property type="entry name" value="ABC-TYPE POLYSACCHARIDE_POLYOL PHOSPHATE TRANSPORT SYSTEM, ATPASE COMPONENT"/>
    <property type="match status" value="1"/>
</dbReference>
<name>A0ABS5SVI7_9GAMM</name>
<proteinExistence type="predicted"/>
<evidence type="ECO:0000313" key="1">
    <source>
        <dbReference type="EMBL" id="MBT0723981.1"/>
    </source>
</evidence>
<gene>
    <name evidence="1" type="ORF">HH682_05915</name>
</gene>
<reference evidence="1 2" key="1">
    <citation type="submission" date="2020-04" db="EMBL/GenBank/DDBJ databases">
        <title>Genome sequencing of Rosenbergiella species.</title>
        <authorList>
            <person name="Alvarez-Perez S."/>
            <person name="Lievens B."/>
        </authorList>
    </citation>
    <scope>NUCLEOTIDE SEQUENCE [LARGE SCALE GENOMIC DNA]</scope>
    <source>
        <strain evidence="1 2">S61</strain>
    </source>
</reference>
<comment type="caution">
    <text evidence="1">The sequence shown here is derived from an EMBL/GenBank/DDBJ whole genome shotgun (WGS) entry which is preliminary data.</text>
</comment>
<dbReference type="SUPFAM" id="SSF52540">
    <property type="entry name" value="P-loop containing nucleoside triphosphate hydrolases"/>
    <property type="match status" value="1"/>
</dbReference>
<accession>A0ABS5SVI7</accession>